<keyword evidence="1" id="KW-1133">Transmembrane helix</keyword>
<gene>
    <name evidence="2" type="ORF">OXX778_LOCUS17632</name>
</gene>
<organism evidence="2 3">
    <name type="scientific">Brachionus calyciflorus</name>
    <dbReference type="NCBI Taxonomy" id="104777"/>
    <lineage>
        <taxon>Eukaryota</taxon>
        <taxon>Metazoa</taxon>
        <taxon>Spiralia</taxon>
        <taxon>Gnathifera</taxon>
        <taxon>Rotifera</taxon>
        <taxon>Eurotatoria</taxon>
        <taxon>Monogononta</taxon>
        <taxon>Pseudotrocha</taxon>
        <taxon>Ploima</taxon>
        <taxon>Brachionidae</taxon>
        <taxon>Brachionus</taxon>
    </lineage>
</organism>
<dbReference type="Proteomes" id="UP000663879">
    <property type="component" value="Unassembled WGS sequence"/>
</dbReference>
<evidence type="ECO:0000313" key="3">
    <source>
        <dbReference type="Proteomes" id="UP000663879"/>
    </source>
</evidence>
<dbReference type="EMBL" id="CAJNOC010004565">
    <property type="protein sequence ID" value="CAF1026221.1"/>
    <property type="molecule type" value="Genomic_DNA"/>
</dbReference>
<keyword evidence="1" id="KW-0812">Transmembrane</keyword>
<name>A0A814IMK3_9BILA</name>
<keyword evidence="1" id="KW-0472">Membrane</keyword>
<sequence length="99" mass="11109">MKGAKMAFKSVTFKTMGLSACGGIGIRIYLDELDIYKKPKTIDFFKIGFISTAPYGALMGHYAQKKFSFAQSLFGAFICVLSFYLMDDEIIERKAKLKP</sequence>
<feature type="transmembrane region" description="Helical" evidence="1">
    <location>
        <begin position="44"/>
        <end position="63"/>
    </location>
</feature>
<feature type="transmembrane region" description="Helical" evidence="1">
    <location>
        <begin position="69"/>
        <end position="86"/>
    </location>
</feature>
<evidence type="ECO:0000256" key="1">
    <source>
        <dbReference type="SAM" id="Phobius"/>
    </source>
</evidence>
<proteinExistence type="predicted"/>
<protein>
    <submittedName>
        <fullName evidence="2">Uncharacterized protein</fullName>
    </submittedName>
</protein>
<accession>A0A814IMK3</accession>
<comment type="caution">
    <text evidence="2">The sequence shown here is derived from an EMBL/GenBank/DDBJ whole genome shotgun (WGS) entry which is preliminary data.</text>
</comment>
<evidence type="ECO:0000313" key="2">
    <source>
        <dbReference type="EMBL" id="CAF1026221.1"/>
    </source>
</evidence>
<dbReference type="AlphaFoldDB" id="A0A814IMK3"/>
<keyword evidence="3" id="KW-1185">Reference proteome</keyword>
<reference evidence="2" key="1">
    <citation type="submission" date="2021-02" db="EMBL/GenBank/DDBJ databases">
        <authorList>
            <person name="Nowell W R."/>
        </authorList>
    </citation>
    <scope>NUCLEOTIDE SEQUENCE</scope>
    <source>
        <strain evidence="2">Ploen Becks lab</strain>
    </source>
</reference>